<keyword evidence="3" id="KW-1185">Reference proteome</keyword>
<dbReference type="PROSITE" id="PS51257">
    <property type="entry name" value="PROKAR_LIPOPROTEIN"/>
    <property type="match status" value="1"/>
</dbReference>
<name>A0A1M6K705_9FLAO</name>
<protein>
    <recommendedName>
        <fullName evidence="4">Entericidin EcnA/B family protein</fullName>
    </recommendedName>
</protein>
<dbReference type="RefSeq" id="WP_036150642.1">
    <property type="nucleotide sequence ID" value="NZ_CANLFZ010000002.1"/>
</dbReference>
<dbReference type="EMBL" id="FQZX01000001">
    <property type="protein sequence ID" value="SHJ54623.1"/>
    <property type="molecule type" value="Genomic_DNA"/>
</dbReference>
<evidence type="ECO:0000313" key="2">
    <source>
        <dbReference type="EMBL" id="SHJ54623.1"/>
    </source>
</evidence>
<dbReference type="Proteomes" id="UP000184314">
    <property type="component" value="Unassembled WGS sequence"/>
</dbReference>
<evidence type="ECO:0008006" key="4">
    <source>
        <dbReference type="Google" id="ProtNLM"/>
    </source>
</evidence>
<feature type="signal peptide" evidence="1">
    <location>
        <begin position="1"/>
        <end position="18"/>
    </location>
</feature>
<accession>A0A1M6K705</accession>
<reference evidence="3" key="1">
    <citation type="submission" date="2016-11" db="EMBL/GenBank/DDBJ databases">
        <authorList>
            <person name="Varghese N."/>
            <person name="Submissions S."/>
        </authorList>
    </citation>
    <scope>NUCLEOTIDE SEQUENCE [LARGE SCALE GENOMIC DNA]</scope>
    <source>
        <strain evidence="3">DSM 16478</strain>
    </source>
</reference>
<proteinExistence type="predicted"/>
<dbReference type="AlphaFoldDB" id="A0A1M6K705"/>
<evidence type="ECO:0000256" key="1">
    <source>
        <dbReference type="SAM" id="SignalP"/>
    </source>
</evidence>
<evidence type="ECO:0000313" key="3">
    <source>
        <dbReference type="Proteomes" id="UP000184314"/>
    </source>
</evidence>
<organism evidence="2 3">
    <name type="scientific">Maribacter aquivivus</name>
    <dbReference type="NCBI Taxonomy" id="228958"/>
    <lineage>
        <taxon>Bacteria</taxon>
        <taxon>Pseudomonadati</taxon>
        <taxon>Bacteroidota</taxon>
        <taxon>Flavobacteriia</taxon>
        <taxon>Flavobacteriales</taxon>
        <taxon>Flavobacteriaceae</taxon>
        <taxon>Maribacter</taxon>
    </lineage>
</organism>
<dbReference type="STRING" id="228958.SAMN04488007_0675"/>
<keyword evidence="1" id="KW-0732">Signal</keyword>
<gene>
    <name evidence="2" type="ORF">SAMN04488007_0675</name>
</gene>
<sequence>MKKSLLMIVFAFATMSIATSCREEKTTGEKIEEGMDDVGDEIEDGADEVEDAVEDATDDN</sequence>
<feature type="chain" id="PRO_5009918905" description="Entericidin EcnA/B family protein" evidence="1">
    <location>
        <begin position="19"/>
        <end position="60"/>
    </location>
</feature>